<feature type="binding site" evidence="16">
    <location>
        <position position="204"/>
    </location>
    <ligand>
        <name>S-adenosyl-L-methionine</name>
        <dbReference type="ChEBI" id="CHEBI:59789"/>
        <label>2</label>
    </ligand>
</feature>
<evidence type="ECO:0000256" key="4">
    <source>
        <dbReference type="ARBA" id="ARBA00011245"/>
    </source>
</evidence>
<feature type="binding site" evidence="16">
    <location>
        <begin position="62"/>
        <end position="64"/>
    </location>
    <ligand>
        <name>S-adenosyl-L-methionine</name>
        <dbReference type="ChEBI" id="CHEBI:59789"/>
        <label>2</label>
    </ligand>
</feature>
<accession>A0A2N5XK43</accession>
<keyword evidence="12 15" id="KW-0627">Porphyrin biosynthesis</keyword>
<dbReference type="SMART" id="SM00729">
    <property type="entry name" value="Elp3"/>
    <property type="match status" value="1"/>
</dbReference>
<feature type="binding site" evidence="17">
    <location>
        <position position="63"/>
    </location>
    <ligand>
        <name>[4Fe-4S] cluster</name>
        <dbReference type="ChEBI" id="CHEBI:49883"/>
        <note>4Fe-4S-S-AdoMet</note>
    </ligand>
</feature>
<gene>
    <name evidence="19" type="primary">hemN</name>
    <name evidence="19" type="ORF">C0081_21505</name>
</gene>
<evidence type="ECO:0000256" key="14">
    <source>
        <dbReference type="ARBA" id="ARBA00048321"/>
    </source>
</evidence>
<keyword evidence="5 15" id="KW-0004">4Fe-4S</keyword>
<dbReference type="InterPro" id="IPR004558">
    <property type="entry name" value="Coprogen_oxidase_HemN"/>
</dbReference>
<dbReference type="EMBL" id="PKUQ01000055">
    <property type="protein sequence ID" value="PLW74891.1"/>
    <property type="molecule type" value="Genomic_DNA"/>
</dbReference>
<feature type="domain" description="Radical SAM core" evidence="18">
    <location>
        <begin position="41"/>
        <end position="278"/>
    </location>
</feature>
<evidence type="ECO:0000256" key="5">
    <source>
        <dbReference type="ARBA" id="ARBA00022485"/>
    </source>
</evidence>
<keyword evidence="7 15" id="KW-0949">S-adenosyl-L-methionine</keyword>
<dbReference type="InterPro" id="IPR006638">
    <property type="entry name" value="Elp3/MiaA/NifB-like_rSAM"/>
</dbReference>
<protein>
    <recommendedName>
        <fullName evidence="15">Coproporphyrinogen-III oxidase</fullName>
        <ecNumber evidence="15">1.3.98.3</ecNumber>
    </recommendedName>
</protein>
<dbReference type="Proteomes" id="UP000234881">
    <property type="component" value="Unassembled WGS sequence"/>
</dbReference>
<dbReference type="UniPathway" id="UPA00251">
    <property type="reaction ID" value="UER00323"/>
</dbReference>
<comment type="pathway">
    <text evidence="2 15">Porphyrin-containing compound metabolism; protoporphyrin-IX biosynthesis; protoporphyrinogen-IX from coproporphyrinogen-III (AdoMet route): step 1/1.</text>
</comment>
<comment type="similarity">
    <text evidence="3 15">Belongs to the anaerobic coproporphyrinogen-III oxidase family.</text>
</comment>
<organism evidence="19 20">
    <name type="scientific">Cohaesibacter celericrescens</name>
    <dbReference type="NCBI Taxonomy" id="2067669"/>
    <lineage>
        <taxon>Bacteria</taxon>
        <taxon>Pseudomonadati</taxon>
        <taxon>Pseudomonadota</taxon>
        <taxon>Alphaproteobacteria</taxon>
        <taxon>Hyphomicrobiales</taxon>
        <taxon>Cohaesibacteraceae</taxon>
    </lineage>
</organism>
<keyword evidence="6 15" id="KW-0963">Cytoplasm</keyword>
<dbReference type="GO" id="GO:0051539">
    <property type="term" value="F:4 iron, 4 sulfur cluster binding"/>
    <property type="evidence" value="ECO:0007669"/>
    <property type="project" value="UniProtKB-KW"/>
</dbReference>
<evidence type="ECO:0000256" key="15">
    <source>
        <dbReference type="PIRNR" id="PIRNR000167"/>
    </source>
</evidence>
<evidence type="ECO:0000256" key="7">
    <source>
        <dbReference type="ARBA" id="ARBA00022691"/>
    </source>
</evidence>
<dbReference type="SUPFAM" id="SSF102114">
    <property type="entry name" value="Radical SAM enzymes"/>
    <property type="match status" value="1"/>
</dbReference>
<feature type="binding site" evidence="16">
    <location>
        <position position="324"/>
    </location>
    <ligand>
        <name>S-adenosyl-L-methionine</name>
        <dbReference type="ChEBI" id="CHEBI:59789"/>
        <label>1</label>
    </ligand>
</feature>
<dbReference type="GO" id="GO:0004109">
    <property type="term" value="F:coproporphyrinogen oxidase activity"/>
    <property type="evidence" value="ECO:0007669"/>
    <property type="project" value="InterPro"/>
</dbReference>
<dbReference type="PANTHER" id="PTHR13932">
    <property type="entry name" value="COPROPORPHYRINIGEN III OXIDASE"/>
    <property type="match status" value="1"/>
</dbReference>
<feature type="binding site" evidence="16">
    <location>
        <position position="140"/>
    </location>
    <ligand>
        <name>S-adenosyl-L-methionine</name>
        <dbReference type="ChEBI" id="CHEBI:59789"/>
        <label>1</label>
    </ligand>
</feature>
<evidence type="ECO:0000256" key="2">
    <source>
        <dbReference type="ARBA" id="ARBA00004785"/>
    </source>
</evidence>
<evidence type="ECO:0000256" key="17">
    <source>
        <dbReference type="PIRSR" id="PIRSR000167-2"/>
    </source>
</evidence>
<dbReference type="PANTHER" id="PTHR13932:SF6">
    <property type="entry name" value="OXYGEN-INDEPENDENT COPROPORPHYRINOGEN III OXIDASE"/>
    <property type="match status" value="1"/>
</dbReference>
<dbReference type="SFLD" id="SFLDG01065">
    <property type="entry name" value="anaerobic_coproporphyrinogen-I"/>
    <property type="match status" value="1"/>
</dbReference>
<evidence type="ECO:0000256" key="11">
    <source>
        <dbReference type="ARBA" id="ARBA00023014"/>
    </source>
</evidence>
<evidence type="ECO:0000256" key="10">
    <source>
        <dbReference type="ARBA" id="ARBA00023004"/>
    </source>
</evidence>
<comment type="function">
    <text evidence="13">Involved in the heme biosynthesis. Catalyzes the anaerobic oxidative decarboxylation of propionate groups of rings A and B of coproporphyrinogen III to yield the vinyl groups in protoporphyrinogen IX.</text>
</comment>
<comment type="cofactor">
    <cofactor evidence="15 17">
        <name>[4Fe-4S] cluster</name>
        <dbReference type="ChEBI" id="CHEBI:49883"/>
    </cofactor>
    <text evidence="15 17">Binds 1 [4Fe-4S] cluster. The cluster is coordinated with 3 cysteines and an exchangeable S-adenosyl-L-methionine.</text>
</comment>
<evidence type="ECO:0000256" key="8">
    <source>
        <dbReference type="ARBA" id="ARBA00022723"/>
    </source>
</evidence>
<dbReference type="GO" id="GO:0051989">
    <property type="term" value="F:coproporphyrinogen dehydrogenase activity"/>
    <property type="evidence" value="ECO:0007669"/>
    <property type="project" value="UniProtKB-EC"/>
</dbReference>
<evidence type="ECO:0000256" key="1">
    <source>
        <dbReference type="ARBA" id="ARBA00004496"/>
    </source>
</evidence>
<evidence type="ECO:0000256" key="13">
    <source>
        <dbReference type="ARBA" id="ARBA00024295"/>
    </source>
</evidence>
<evidence type="ECO:0000256" key="9">
    <source>
        <dbReference type="ARBA" id="ARBA00023002"/>
    </source>
</evidence>
<reference evidence="19 20" key="1">
    <citation type="submission" date="2018-01" db="EMBL/GenBank/DDBJ databases">
        <title>The draft genome sequence of Cohaesibacter sp. H1304.</title>
        <authorList>
            <person name="Wang N.-N."/>
            <person name="Du Z.-J."/>
        </authorList>
    </citation>
    <scope>NUCLEOTIDE SEQUENCE [LARGE SCALE GENOMIC DNA]</scope>
    <source>
        <strain evidence="19 20">H1304</strain>
    </source>
</reference>
<dbReference type="InterPro" id="IPR010723">
    <property type="entry name" value="HemN_C"/>
</dbReference>
<feature type="binding site" evidence="16">
    <location>
        <position position="107"/>
    </location>
    <ligand>
        <name>S-adenosyl-L-methionine</name>
        <dbReference type="ChEBI" id="CHEBI:59789"/>
        <label>1</label>
    </ligand>
</feature>
<dbReference type="InterPro" id="IPR034505">
    <property type="entry name" value="Coproporphyrinogen-III_oxidase"/>
</dbReference>
<dbReference type="Pfam" id="PF04055">
    <property type="entry name" value="Radical_SAM"/>
    <property type="match status" value="1"/>
</dbReference>
<comment type="catalytic activity">
    <reaction evidence="14 15">
        <text>coproporphyrinogen III + 2 S-adenosyl-L-methionine = protoporphyrinogen IX + 2 5'-deoxyadenosine + 2 L-methionine + 2 CO2</text>
        <dbReference type="Rhea" id="RHEA:15425"/>
        <dbReference type="ChEBI" id="CHEBI:16526"/>
        <dbReference type="ChEBI" id="CHEBI:17319"/>
        <dbReference type="ChEBI" id="CHEBI:57307"/>
        <dbReference type="ChEBI" id="CHEBI:57309"/>
        <dbReference type="ChEBI" id="CHEBI:57844"/>
        <dbReference type="ChEBI" id="CHEBI:59789"/>
        <dbReference type="EC" id="1.3.98.3"/>
    </reaction>
</comment>
<feature type="binding site" evidence="16">
    <location>
        <position position="50"/>
    </location>
    <ligand>
        <name>S-adenosyl-L-methionine</name>
        <dbReference type="ChEBI" id="CHEBI:59789"/>
        <label>1</label>
    </ligand>
</feature>
<evidence type="ECO:0000256" key="12">
    <source>
        <dbReference type="ARBA" id="ARBA00023244"/>
    </source>
</evidence>
<evidence type="ECO:0000256" key="16">
    <source>
        <dbReference type="PIRSR" id="PIRSR000167-1"/>
    </source>
</evidence>
<dbReference type="NCBIfam" id="TIGR00538">
    <property type="entry name" value="hemN"/>
    <property type="match status" value="1"/>
</dbReference>
<comment type="caution">
    <text evidence="19">The sequence shown here is derived from an EMBL/GenBank/DDBJ whole genome shotgun (WGS) entry which is preliminary data.</text>
</comment>
<evidence type="ECO:0000313" key="20">
    <source>
        <dbReference type="Proteomes" id="UP000234881"/>
    </source>
</evidence>
<dbReference type="Gene3D" id="3.80.30.20">
    <property type="entry name" value="tm_1862 like domain"/>
    <property type="match status" value="1"/>
</dbReference>
<feature type="binding site" evidence="16">
    <location>
        <position position="179"/>
    </location>
    <ligand>
        <name>S-adenosyl-L-methionine</name>
        <dbReference type="ChEBI" id="CHEBI:59789"/>
        <label>2</label>
    </ligand>
</feature>
<feature type="binding site" evidence="17">
    <location>
        <position position="56"/>
    </location>
    <ligand>
        <name>[4Fe-4S] cluster</name>
        <dbReference type="ChEBI" id="CHEBI:49883"/>
        <note>4Fe-4S-S-AdoMet</note>
    </ligand>
</feature>
<keyword evidence="10 15" id="KW-0408">Iron</keyword>
<dbReference type="Gene3D" id="1.10.10.920">
    <property type="match status" value="1"/>
</dbReference>
<dbReference type="InterPro" id="IPR007197">
    <property type="entry name" value="rSAM"/>
</dbReference>
<dbReference type="OrthoDB" id="9808022at2"/>
<name>A0A2N5XK43_9HYPH</name>
<dbReference type="PIRSF" id="PIRSF000167">
    <property type="entry name" value="HemN"/>
    <property type="match status" value="1"/>
</dbReference>
<dbReference type="RefSeq" id="WP_101535790.1">
    <property type="nucleotide sequence ID" value="NZ_JBFHIU010000004.1"/>
</dbReference>
<dbReference type="PROSITE" id="PS51918">
    <property type="entry name" value="RADICAL_SAM"/>
    <property type="match status" value="1"/>
</dbReference>
<dbReference type="AlphaFoldDB" id="A0A2N5XK43"/>
<evidence type="ECO:0000256" key="6">
    <source>
        <dbReference type="ARBA" id="ARBA00022490"/>
    </source>
</evidence>
<feature type="binding site" evidence="17">
    <location>
        <position position="60"/>
    </location>
    <ligand>
        <name>[4Fe-4S] cluster</name>
        <dbReference type="ChEBI" id="CHEBI:49883"/>
        <note>4Fe-4S-S-AdoMet</note>
    </ligand>
</feature>
<evidence type="ECO:0000256" key="3">
    <source>
        <dbReference type="ARBA" id="ARBA00005493"/>
    </source>
</evidence>
<dbReference type="EC" id="1.3.98.3" evidence="15"/>
<keyword evidence="9 15" id="KW-0560">Oxidoreductase</keyword>
<dbReference type="GO" id="GO:0006782">
    <property type="term" value="P:protoporphyrinogen IX biosynthetic process"/>
    <property type="evidence" value="ECO:0007669"/>
    <property type="project" value="UniProtKB-UniPathway"/>
</dbReference>
<sequence length="449" mass="49417">MTDVTLKYASRAVPRYTSYPTAPHFSSEVGKDVYAKWLSMIDSDTPISLYLHVPFCQSMCHYCGCYTKITQKEKPLQDYADMLVKEVELVASKLPDGQPVSHIHWGGGTPSILPRDAFLRVVNAVKTHFSLTSGMEHAIELDPRTVNPHLAETLAQAGINRASLGVQDFDLKVQEAVGRVQPYDIVKAAVEALRAVGIREINLDLMYGLPYQSRKTIQETVDLTASLDPSRLALFGYAHVPWMKKHQRLIPEDLLPNAAERIALFDDASAALAAYGYEKIGLDHFAKADDPLAVAAHEGTMRRNFQGYTTDEADILIGLGASSIGKLPQGYMQNSPDFAGWVRSVEAGELPIARGLEMDQDDRARATIIMSIMTAYEVNVAAVAEAFSVDLEPLRACYDQLTELLQDGVAERDGDVVRVTHQGRPLVRLVASVFDAYLQTGKGRHSVAV</sequence>
<feature type="binding site" evidence="16">
    <location>
        <begin position="108"/>
        <end position="109"/>
    </location>
    <ligand>
        <name>S-adenosyl-L-methionine</name>
        <dbReference type="ChEBI" id="CHEBI:59789"/>
        <label>2</label>
    </ligand>
</feature>
<feature type="binding site" evidence="16">
    <location>
        <position position="238"/>
    </location>
    <ligand>
        <name>S-adenosyl-L-methionine</name>
        <dbReference type="ChEBI" id="CHEBI:59789"/>
        <label>2</label>
    </ligand>
</feature>
<proteinExistence type="inferred from homology"/>
<dbReference type="GO" id="GO:0046872">
    <property type="term" value="F:metal ion binding"/>
    <property type="evidence" value="ECO:0007669"/>
    <property type="project" value="UniProtKB-KW"/>
</dbReference>
<keyword evidence="8 15" id="KW-0479">Metal-binding</keyword>
<keyword evidence="20" id="KW-1185">Reference proteome</keyword>
<keyword evidence="11 15" id="KW-0411">Iron-sulfur</keyword>
<comment type="subunit">
    <text evidence="4">Monomer.</text>
</comment>
<dbReference type="InterPro" id="IPR058240">
    <property type="entry name" value="rSAM_sf"/>
</dbReference>
<comment type="subcellular location">
    <subcellularLocation>
        <location evidence="1 15">Cytoplasm</location>
    </subcellularLocation>
</comment>
<dbReference type="InterPro" id="IPR023404">
    <property type="entry name" value="rSAM_horseshoe"/>
</dbReference>
<evidence type="ECO:0000259" key="18">
    <source>
        <dbReference type="PROSITE" id="PS51918"/>
    </source>
</evidence>
<dbReference type="Pfam" id="PF06969">
    <property type="entry name" value="HemN_C"/>
    <property type="match status" value="1"/>
</dbReference>
<dbReference type="SFLD" id="SFLDS00029">
    <property type="entry name" value="Radical_SAM"/>
    <property type="match status" value="1"/>
</dbReference>
<dbReference type="GO" id="GO:0005737">
    <property type="term" value="C:cytoplasm"/>
    <property type="evidence" value="ECO:0007669"/>
    <property type="project" value="UniProtKB-SubCell"/>
</dbReference>
<evidence type="ECO:0000313" key="19">
    <source>
        <dbReference type="EMBL" id="PLW74891.1"/>
    </source>
</evidence>
<feature type="binding site" evidence="16">
    <location>
        <position position="167"/>
    </location>
    <ligand>
        <name>S-adenosyl-L-methionine</name>
        <dbReference type="ChEBI" id="CHEBI:59789"/>
        <label>2</label>
    </ligand>
</feature>